<keyword evidence="1" id="KW-0812">Transmembrane</keyword>
<keyword evidence="1" id="KW-1133">Transmembrane helix</keyword>
<feature type="transmembrane region" description="Helical" evidence="1">
    <location>
        <begin position="12"/>
        <end position="36"/>
    </location>
</feature>
<dbReference type="EMBL" id="FOPZ01000004">
    <property type="protein sequence ID" value="SFH44487.1"/>
    <property type="molecule type" value="Genomic_DNA"/>
</dbReference>
<reference evidence="2 3" key="1">
    <citation type="submission" date="2016-10" db="EMBL/GenBank/DDBJ databases">
        <authorList>
            <person name="Varghese N."/>
            <person name="Submissions S."/>
        </authorList>
    </citation>
    <scope>NUCLEOTIDE SEQUENCE [LARGE SCALE GENOMIC DNA]</scope>
    <source>
        <strain evidence="2 3">CGMCC 1.6377</strain>
    </source>
</reference>
<sequence>MRAGRVLPVVSGRLVAALVLLVVGTVADVWSTYLAISTGEFVEGSPVGRTFITWLGPLRGMLLTKAVGMVVIGVPVAVAGGSRRLVATVMCAGVGAISLLAAVRNLLLVAGYWP</sequence>
<feature type="transmembrane region" description="Helical" evidence="1">
    <location>
        <begin position="56"/>
        <end position="78"/>
    </location>
</feature>
<dbReference type="AlphaFoldDB" id="A0A1I3A300"/>
<proteinExistence type="predicted"/>
<evidence type="ECO:0008006" key="4">
    <source>
        <dbReference type="Google" id="ProtNLM"/>
    </source>
</evidence>
<evidence type="ECO:0000256" key="1">
    <source>
        <dbReference type="SAM" id="Phobius"/>
    </source>
</evidence>
<keyword evidence="1" id="KW-0472">Membrane</keyword>
<feature type="transmembrane region" description="Helical" evidence="1">
    <location>
        <begin position="85"/>
        <end position="113"/>
    </location>
</feature>
<name>A0A1I3A300_9EURY</name>
<protein>
    <recommendedName>
        <fullName evidence="4">DUF5658 domain-containing protein</fullName>
    </recommendedName>
</protein>
<evidence type="ECO:0000313" key="3">
    <source>
        <dbReference type="Proteomes" id="UP000323537"/>
    </source>
</evidence>
<keyword evidence="3" id="KW-1185">Reference proteome</keyword>
<organism evidence="2 3">
    <name type="scientific">Halorubrum aquaticum</name>
    <dbReference type="NCBI Taxonomy" id="387340"/>
    <lineage>
        <taxon>Archaea</taxon>
        <taxon>Methanobacteriati</taxon>
        <taxon>Methanobacteriota</taxon>
        <taxon>Stenosarchaea group</taxon>
        <taxon>Halobacteria</taxon>
        <taxon>Halobacteriales</taxon>
        <taxon>Haloferacaceae</taxon>
        <taxon>Halorubrum</taxon>
    </lineage>
</organism>
<gene>
    <name evidence="2" type="ORF">SAMN04488066_10497</name>
</gene>
<dbReference type="Proteomes" id="UP000323537">
    <property type="component" value="Unassembled WGS sequence"/>
</dbReference>
<evidence type="ECO:0000313" key="2">
    <source>
        <dbReference type="EMBL" id="SFH44487.1"/>
    </source>
</evidence>
<accession>A0A1I3A300</accession>